<dbReference type="VEuPathDB" id="FungiDB:BLGHR1_10412"/>
<name>A0A383UIL9_BLUHO</name>
<accession>A0A383UIL9</accession>
<dbReference type="Proteomes" id="UP000275772">
    <property type="component" value="Unassembled WGS sequence"/>
</dbReference>
<gene>
    <name evidence="1" type="ORF">BLGHR1_10412</name>
</gene>
<dbReference type="AlphaFoldDB" id="A0A383UIL9"/>
<evidence type="ECO:0000313" key="2">
    <source>
        <dbReference type="Proteomes" id="UP000275772"/>
    </source>
</evidence>
<protein>
    <submittedName>
        <fullName evidence="1">Uncharacterized protein</fullName>
    </submittedName>
</protein>
<organism evidence="1 2">
    <name type="scientific">Blumeria hordei</name>
    <name type="common">Barley powdery mildew</name>
    <name type="synonym">Blumeria graminis f. sp. hordei</name>
    <dbReference type="NCBI Taxonomy" id="2867405"/>
    <lineage>
        <taxon>Eukaryota</taxon>
        <taxon>Fungi</taxon>
        <taxon>Dikarya</taxon>
        <taxon>Ascomycota</taxon>
        <taxon>Pezizomycotina</taxon>
        <taxon>Leotiomycetes</taxon>
        <taxon>Erysiphales</taxon>
        <taxon>Erysiphaceae</taxon>
        <taxon>Blumeria</taxon>
    </lineage>
</organism>
<reference evidence="1 2" key="1">
    <citation type="submission" date="2017-11" db="EMBL/GenBank/DDBJ databases">
        <authorList>
            <person name="Kracher B."/>
        </authorList>
    </citation>
    <scope>NUCLEOTIDE SEQUENCE [LARGE SCALE GENOMIC DNA]</scope>
    <source>
        <strain evidence="1 2">RACE1</strain>
    </source>
</reference>
<evidence type="ECO:0000313" key="1">
    <source>
        <dbReference type="EMBL" id="SZE99662.1"/>
    </source>
</evidence>
<proteinExistence type="predicted"/>
<dbReference type="EMBL" id="UNSH01000001">
    <property type="protein sequence ID" value="SZE99662.1"/>
    <property type="molecule type" value="Genomic_DNA"/>
</dbReference>
<sequence length="314" mass="35184">MNCLLAIYLFTGKETPQNDRLAVMSNTPTAMSEVYTLKYSSAFPIPPKDSDLYKTDVDVQEPGTYVTVYCSRKWNSDEIRMRLWNSRDKLSNHERGVPVSRSEAEASCFSLVHSLSRYESPTGEIHSKTLIETGKCTEKNLVDLTLQCEFNSIGTYITKSQSFPSHRPTISFDDPIEMSSLARDGKFINMAKIGSFLHALVWSNGNIHLFLNSSDKKVWSPKSSIIYKPQNGQMITGFLLRTNPQIRKAWDKSTRGSAFDSNAGSSNLCKVKGRVPILGIKLRGSRLAVDRLPSSDATGFLSGKICEYPENFHE</sequence>